<keyword evidence="3" id="KW-1185">Reference proteome</keyword>
<evidence type="ECO:0000313" key="2">
    <source>
        <dbReference type="EMBL" id="KAK1432831.1"/>
    </source>
</evidence>
<evidence type="ECO:0000313" key="3">
    <source>
        <dbReference type="Proteomes" id="UP001229421"/>
    </source>
</evidence>
<dbReference type="PANTHER" id="PTHR34277:SF2">
    <property type="entry name" value="CLAVATA3_ESR (CLE)-RELATED PROTEIN 26"/>
    <property type="match status" value="1"/>
</dbReference>
<name>A0AAD8L574_TARER</name>
<dbReference type="InterPro" id="IPR039316">
    <property type="entry name" value="CLE25/26"/>
</dbReference>
<feature type="compositionally biased region" description="Polar residues" evidence="1">
    <location>
        <begin position="88"/>
        <end position="98"/>
    </location>
</feature>
<organism evidence="2 3">
    <name type="scientific">Tagetes erecta</name>
    <name type="common">African marigold</name>
    <dbReference type="NCBI Taxonomy" id="13708"/>
    <lineage>
        <taxon>Eukaryota</taxon>
        <taxon>Viridiplantae</taxon>
        <taxon>Streptophyta</taxon>
        <taxon>Embryophyta</taxon>
        <taxon>Tracheophyta</taxon>
        <taxon>Spermatophyta</taxon>
        <taxon>Magnoliopsida</taxon>
        <taxon>eudicotyledons</taxon>
        <taxon>Gunneridae</taxon>
        <taxon>Pentapetalae</taxon>
        <taxon>asterids</taxon>
        <taxon>campanulids</taxon>
        <taxon>Asterales</taxon>
        <taxon>Asteraceae</taxon>
        <taxon>Asteroideae</taxon>
        <taxon>Heliantheae alliance</taxon>
        <taxon>Tageteae</taxon>
        <taxon>Tagetes</taxon>
    </lineage>
</organism>
<gene>
    <name evidence="2" type="ORF">QVD17_09733</name>
</gene>
<protein>
    <submittedName>
        <fullName evidence="2">Uncharacterized protein</fullName>
    </submittedName>
</protein>
<dbReference type="Proteomes" id="UP001229421">
    <property type="component" value="Unassembled WGS sequence"/>
</dbReference>
<feature type="region of interest" description="Disordered" evidence="1">
    <location>
        <begin position="73"/>
        <end position="98"/>
    </location>
</feature>
<proteinExistence type="predicted"/>
<dbReference type="EMBL" id="JAUHHV010000002">
    <property type="protein sequence ID" value="KAK1432831.1"/>
    <property type="molecule type" value="Genomic_DNA"/>
</dbReference>
<sequence length="98" mass="11269">MQPRLKIWNNFLLKTLDLIHIVYVRSRGLGRSLLQVHDKTLGAITPTASVGFSMSKERATRRNKELVLNYVSKRRVPNGPDPIHNRKVTNTRQPPERA</sequence>
<reference evidence="2" key="1">
    <citation type="journal article" date="2023" name="bioRxiv">
        <title>Improved chromosome-level genome assembly for marigold (Tagetes erecta).</title>
        <authorList>
            <person name="Jiang F."/>
            <person name="Yuan L."/>
            <person name="Wang S."/>
            <person name="Wang H."/>
            <person name="Xu D."/>
            <person name="Wang A."/>
            <person name="Fan W."/>
        </authorList>
    </citation>
    <scope>NUCLEOTIDE SEQUENCE</scope>
    <source>
        <strain evidence="2">WSJ</strain>
        <tissue evidence="2">Leaf</tissue>
    </source>
</reference>
<evidence type="ECO:0000256" key="1">
    <source>
        <dbReference type="SAM" id="MobiDB-lite"/>
    </source>
</evidence>
<comment type="caution">
    <text evidence="2">The sequence shown here is derived from an EMBL/GenBank/DDBJ whole genome shotgun (WGS) entry which is preliminary data.</text>
</comment>
<accession>A0AAD8L574</accession>
<dbReference type="AlphaFoldDB" id="A0AAD8L574"/>
<dbReference type="PANTHER" id="PTHR34277">
    <property type="entry name" value="CLAVATA3/ESR (CLE)-RELATED PROTEIN 26"/>
    <property type="match status" value="1"/>
</dbReference>